<dbReference type="InterPro" id="IPR017853">
    <property type="entry name" value="GH"/>
</dbReference>
<evidence type="ECO:0000313" key="2">
    <source>
        <dbReference type="Proteomes" id="UP000290218"/>
    </source>
</evidence>
<evidence type="ECO:0008006" key="3">
    <source>
        <dbReference type="Google" id="ProtNLM"/>
    </source>
</evidence>
<organism evidence="1 2">
    <name type="scientific">Oleiharenicola lentus</name>
    <dbReference type="NCBI Taxonomy" id="2508720"/>
    <lineage>
        <taxon>Bacteria</taxon>
        <taxon>Pseudomonadati</taxon>
        <taxon>Verrucomicrobiota</taxon>
        <taxon>Opitutia</taxon>
        <taxon>Opitutales</taxon>
        <taxon>Opitutaceae</taxon>
        <taxon>Oleiharenicola</taxon>
    </lineage>
</organism>
<accession>A0A4V1M5U9</accession>
<dbReference type="AlphaFoldDB" id="A0A4V1M5U9"/>
<dbReference type="Gene3D" id="3.20.20.80">
    <property type="entry name" value="Glycosidases"/>
    <property type="match status" value="1"/>
</dbReference>
<evidence type="ECO:0000313" key="1">
    <source>
        <dbReference type="EMBL" id="RXK52776.1"/>
    </source>
</evidence>
<name>A0A4V1M5U9_9BACT</name>
<dbReference type="Proteomes" id="UP000290218">
    <property type="component" value="Unassembled WGS sequence"/>
</dbReference>
<dbReference type="EMBL" id="SDHX01000002">
    <property type="protein sequence ID" value="RXK52776.1"/>
    <property type="molecule type" value="Genomic_DNA"/>
</dbReference>
<dbReference type="RefSeq" id="WP_129048368.1">
    <property type="nucleotide sequence ID" value="NZ_SDHX01000002.1"/>
</dbReference>
<proteinExistence type="predicted"/>
<reference evidence="1 2" key="1">
    <citation type="submission" date="2019-01" db="EMBL/GenBank/DDBJ databases">
        <title>Lacunisphaera sp. strain TWA-58.</title>
        <authorList>
            <person name="Chen W.-M."/>
        </authorList>
    </citation>
    <scope>NUCLEOTIDE SEQUENCE [LARGE SCALE GENOMIC DNA]</scope>
    <source>
        <strain evidence="1 2">TWA-58</strain>
    </source>
</reference>
<gene>
    <name evidence="1" type="ORF">ESB00_13725</name>
</gene>
<dbReference type="SUPFAM" id="SSF51445">
    <property type="entry name" value="(Trans)glycosidases"/>
    <property type="match status" value="1"/>
</dbReference>
<dbReference type="OrthoDB" id="859426at2"/>
<comment type="caution">
    <text evidence="1">The sequence shown here is derived from an EMBL/GenBank/DDBJ whole genome shotgun (WGS) entry which is preliminary data.</text>
</comment>
<sequence length="436" mass="47943">MKSTRLLLLGLFTAGLIGAQEISPVFYGQNHWLADGDENRTGYLHLLWPKVKESGVQLIRIGGNAYNVHPPSRVRWTAMVDSVQAIGAEPLLQVPASFTAAQAADLVAHFNGPGRRPIRYWSIGNEPMLHDATPLAEVQAYLLRIATALRVADPSIKILISDEAWLRLPAYEALCGGSLDLTGKDAAGRWLIDGFSFHSYPNGEKFSRHDVVVTGGQKIRHDAKQLVALIEQANLKHGRTGEARLSWALTEVNVTYANPDRDVEGFGNPSFLGGQFLAEVFGIGLEYGALTVAPWCLNETDAVKTDFGFLGLPPDFPPRSSYYHTQMMSRYLKGRFMKTVSPDAMVKLIGARTDDRIAVLVMNQDQAADRTLTLNLRLGEGPWQADANLPAAVTVKIPAQCTRLYLLDGSGRVLRTITYGLAQNLRNLPPQEELFP</sequence>
<keyword evidence="2" id="KW-1185">Reference proteome</keyword>
<protein>
    <recommendedName>
        <fullName evidence="3">Glycosyl hydrolase family 30 beta sandwich domain-containing protein</fullName>
    </recommendedName>
</protein>